<dbReference type="EMBL" id="JARJCM010000030">
    <property type="protein sequence ID" value="KAJ7038651.1"/>
    <property type="molecule type" value="Genomic_DNA"/>
</dbReference>
<evidence type="ECO:0000313" key="3">
    <source>
        <dbReference type="Proteomes" id="UP001218188"/>
    </source>
</evidence>
<proteinExistence type="predicted"/>
<organism evidence="2 3">
    <name type="scientific">Mycena alexandri</name>
    <dbReference type="NCBI Taxonomy" id="1745969"/>
    <lineage>
        <taxon>Eukaryota</taxon>
        <taxon>Fungi</taxon>
        <taxon>Dikarya</taxon>
        <taxon>Basidiomycota</taxon>
        <taxon>Agaricomycotina</taxon>
        <taxon>Agaricomycetes</taxon>
        <taxon>Agaricomycetidae</taxon>
        <taxon>Agaricales</taxon>
        <taxon>Marasmiineae</taxon>
        <taxon>Mycenaceae</taxon>
        <taxon>Mycena</taxon>
    </lineage>
</organism>
<comment type="caution">
    <text evidence="2">The sequence shown here is derived from an EMBL/GenBank/DDBJ whole genome shotgun (WGS) entry which is preliminary data.</text>
</comment>
<name>A0AAD6T4G3_9AGAR</name>
<feature type="region of interest" description="Disordered" evidence="1">
    <location>
        <begin position="226"/>
        <end position="248"/>
    </location>
</feature>
<accession>A0AAD6T4G3</accession>
<sequence>MHGYGLGEGNGGKESGDGTKNSSPAQKLPQELDADDAPTHEPACANACPREASPQCAPARVYTSTQRRGQHREEERRAGNAWNEGGEMRGWDTVPKKKKKNRQGTYLLPVDNGAVRQTSRYERTWHLDLPAKYGYAPPKDKGTAREKKEREKGRGKTPRRPRFRFAPGSKGEEKVGLHSTSAHLQKKRTCACCCKVSGLENCLVQELPVGFLQGFQRVISWLSHKEPGAEGSRPSKTSYPRSPAATHGRQCRTTHTACVSLCTSRASSLLHQVERVLIMRAKKVLPETPSFTFPTRIASVRVHGSDLEATEELYIKLRVLVGENGISPLIRLFRFLRTWTRGEEVGWWWEEEKCGQAFRNNKDKQHVHLRVFASTVCLKNYSGHKYGNPTDIFNRGQQPKNNNKIKTVPADTERKLEGMASLRNTNRRACEAYGEYYEHPGMVIPKEVTQK</sequence>
<feature type="compositionally biased region" description="Basic and acidic residues" evidence="1">
    <location>
        <begin position="138"/>
        <end position="154"/>
    </location>
</feature>
<dbReference type="AlphaFoldDB" id="A0AAD6T4G3"/>
<keyword evidence="3" id="KW-1185">Reference proteome</keyword>
<dbReference type="Proteomes" id="UP001218188">
    <property type="component" value="Unassembled WGS sequence"/>
</dbReference>
<reference evidence="2" key="1">
    <citation type="submission" date="2023-03" db="EMBL/GenBank/DDBJ databases">
        <title>Massive genome expansion in bonnet fungi (Mycena s.s.) driven by repeated elements and novel gene families across ecological guilds.</title>
        <authorList>
            <consortium name="Lawrence Berkeley National Laboratory"/>
            <person name="Harder C.B."/>
            <person name="Miyauchi S."/>
            <person name="Viragh M."/>
            <person name="Kuo A."/>
            <person name="Thoen E."/>
            <person name="Andreopoulos B."/>
            <person name="Lu D."/>
            <person name="Skrede I."/>
            <person name="Drula E."/>
            <person name="Henrissat B."/>
            <person name="Morin E."/>
            <person name="Kohler A."/>
            <person name="Barry K."/>
            <person name="LaButti K."/>
            <person name="Morin E."/>
            <person name="Salamov A."/>
            <person name="Lipzen A."/>
            <person name="Mereny Z."/>
            <person name="Hegedus B."/>
            <person name="Baldrian P."/>
            <person name="Stursova M."/>
            <person name="Weitz H."/>
            <person name="Taylor A."/>
            <person name="Grigoriev I.V."/>
            <person name="Nagy L.G."/>
            <person name="Martin F."/>
            <person name="Kauserud H."/>
        </authorList>
    </citation>
    <scope>NUCLEOTIDE SEQUENCE</scope>
    <source>
        <strain evidence="2">CBHHK200</strain>
    </source>
</reference>
<evidence type="ECO:0000313" key="2">
    <source>
        <dbReference type="EMBL" id="KAJ7038651.1"/>
    </source>
</evidence>
<evidence type="ECO:0000256" key="1">
    <source>
        <dbReference type="SAM" id="MobiDB-lite"/>
    </source>
</evidence>
<gene>
    <name evidence="2" type="ORF">C8F04DRAFT_1231835</name>
</gene>
<feature type="region of interest" description="Disordered" evidence="1">
    <location>
        <begin position="132"/>
        <end position="177"/>
    </location>
</feature>
<feature type="compositionally biased region" description="Gly residues" evidence="1">
    <location>
        <begin position="1"/>
        <end position="13"/>
    </location>
</feature>
<feature type="region of interest" description="Disordered" evidence="1">
    <location>
        <begin position="1"/>
        <end position="100"/>
    </location>
</feature>
<protein>
    <submittedName>
        <fullName evidence="2">Uncharacterized protein</fullName>
    </submittedName>
</protein>